<reference evidence="3" key="1">
    <citation type="submission" date="2016-11" db="EMBL/GenBank/DDBJ databases">
        <authorList>
            <person name="Varghese N."/>
            <person name="Submissions S."/>
        </authorList>
    </citation>
    <scope>NUCLEOTIDE SEQUENCE [LARGE SCALE GENOMIC DNA]</scope>
    <source>
        <strain evidence="3">DSM 18095</strain>
    </source>
</reference>
<sequence>MNFKKFIAYFLLGAFSFYTLYFFIILPKYEIKQSQFFIRSIILIILVLIIDKFIIKKIK</sequence>
<proteinExistence type="predicted"/>
<dbReference type="STRING" id="1123404.SAMN02745784_01606"/>
<dbReference type="AlphaFoldDB" id="A0A1M4VSV5"/>
<evidence type="ECO:0000313" key="3">
    <source>
        <dbReference type="Proteomes" id="UP000184114"/>
    </source>
</evidence>
<keyword evidence="3" id="KW-1185">Reference proteome</keyword>
<evidence type="ECO:0000313" key="2">
    <source>
        <dbReference type="EMBL" id="SHE71893.1"/>
    </source>
</evidence>
<keyword evidence="1" id="KW-1133">Transmembrane helix</keyword>
<dbReference type="EMBL" id="FQTY01000005">
    <property type="protein sequence ID" value="SHE71893.1"/>
    <property type="molecule type" value="Genomic_DNA"/>
</dbReference>
<protein>
    <submittedName>
        <fullName evidence="2">Uncharacterized protein</fullName>
    </submittedName>
</protein>
<keyword evidence="1" id="KW-0812">Transmembrane</keyword>
<organism evidence="2 3">
    <name type="scientific">Tissierella praeacuta DSM 18095</name>
    <dbReference type="NCBI Taxonomy" id="1123404"/>
    <lineage>
        <taxon>Bacteria</taxon>
        <taxon>Bacillati</taxon>
        <taxon>Bacillota</taxon>
        <taxon>Tissierellia</taxon>
        <taxon>Tissierellales</taxon>
        <taxon>Tissierellaceae</taxon>
        <taxon>Tissierella</taxon>
    </lineage>
</organism>
<keyword evidence="1" id="KW-0472">Membrane</keyword>
<accession>A0A1M4VSV5</accession>
<gene>
    <name evidence="2" type="ORF">SAMN02745784_01606</name>
</gene>
<evidence type="ECO:0000256" key="1">
    <source>
        <dbReference type="SAM" id="Phobius"/>
    </source>
</evidence>
<dbReference type="Proteomes" id="UP000184114">
    <property type="component" value="Unassembled WGS sequence"/>
</dbReference>
<feature type="transmembrane region" description="Helical" evidence="1">
    <location>
        <begin position="36"/>
        <end position="55"/>
    </location>
</feature>
<name>A0A1M4VSV5_9FIRM</name>
<feature type="transmembrane region" description="Helical" evidence="1">
    <location>
        <begin position="6"/>
        <end position="24"/>
    </location>
</feature>